<dbReference type="InterPro" id="IPR001503">
    <property type="entry name" value="Glyco_trans_10"/>
</dbReference>
<evidence type="ECO:0000259" key="6">
    <source>
        <dbReference type="Pfam" id="PF00852"/>
    </source>
</evidence>
<dbReference type="AlphaFoldDB" id="A0A1Y2FCA8"/>
<comment type="similarity">
    <text evidence="2 5">Belongs to the glycosyltransferase 10 family.</text>
</comment>
<evidence type="ECO:0000256" key="1">
    <source>
        <dbReference type="ARBA" id="ARBA00004922"/>
    </source>
</evidence>
<dbReference type="EC" id="2.4.1.-" evidence="5"/>
<comment type="caution">
    <text evidence="7">The sequence shown here is derived from an EMBL/GenBank/DDBJ whole genome shotgun (WGS) entry which is preliminary data.</text>
</comment>
<evidence type="ECO:0000256" key="5">
    <source>
        <dbReference type="RuleBase" id="RU003832"/>
    </source>
</evidence>
<reference evidence="7 8" key="1">
    <citation type="submission" date="2016-07" db="EMBL/GenBank/DDBJ databases">
        <title>Pervasive Adenine N6-methylation of Active Genes in Fungi.</title>
        <authorList>
            <consortium name="DOE Joint Genome Institute"/>
            <person name="Mondo S.J."/>
            <person name="Dannebaum R.O."/>
            <person name="Kuo R.C."/>
            <person name="Labutti K."/>
            <person name="Haridas S."/>
            <person name="Kuo A."/>
            <person name="Salamov A."/>
            <person name="Ahrendt S.R."/>
            <person name="Lipzen A."/>
            <person name="Sullivan W."/>
            <person name="Andreopoulos W.B."/>
            <person name="Clum A."/>
            <person name="Lindquist E."/>
            <person name="Daum C."/>
            <person name="Ramamoorthy G.K."/>
            <person name="Gryganskyi A."/>
            <person name="Culley D."/>
            <person name="Magnuson J.K."/>
            <person name="James T.Y."/>
            <person name="O'Malley M.A."/>
            <person name="Stajich J.E."/>
            <person name="Spatafora J.W."/>
            <person name="Visel A."/>
            <person name="Grigoriev I.V."/>
        </authorList>
    </citation>
    <scope>NUCLEOTIDE SEQUENCE [LARGE SCALE GENOMIC DNA]</scope>
    <source>
        <strain evidence="7 8">62-1032</strain>
    </source>
</reference>
<dbReference type="OrthoDB" id="2536628at2759"/>
<gene>
    <name evidence="7" type="ORF">BCR35DRAFT_304112</name>
</gene>
<dbReference type="EMBL" id="MCGR01000023">
    <property type="protein sequence ID" value="ORY81257.1"/>
    <property type="molecule type" value="Genomic_DNA"/>
</dbReference>
<evidence type="ECO:0000256" key="4">
    <source>
        <dbReference type="ARBA" id="ARBA00022679"/>
    </source>
</evidence>
<dbReference type="Gene3D" id="3.40.50.11660">
    <property type="entry name" value="Glycosyl transferase family 10, C-terminal domain"/>
    <property type="match status" value="1"/>
</dbReference>
<dbReference type="SUPFAM" id="SSF53756">
    <property type="entry name" value="UDP-Glycosyltransferase/glycogen phosphorylase"/>
    <property type="match status" value="1"/>
</dbReference>
<evidence type="ECO:0000313" key="8">
    <source>
        <dbReference type="Proteomes" id="UP000193467"/>
    </source>
</evidence>
<evidence type="ECO:0000256" key="3">
    <source>
        <dbReference type="ARBA" id="ARBA00022676"/>
    </source>
</evidence>
<keyword evidence="5" id="KW-0812">Transmembrane</keyword>
<keyword evidence="4 5" id="KW-0808">Transferase</keyword>
<dbReference type="PANTHER" id="PTHR11929">
    <property type="entry name" value="ALPHA- 1,3 -FUCOSYLTRANSFERASE"/>
    <property type="match status" value="1"/>
</dbReference>
<evidence type="ECO:0000313" key="7">
    <source>
        <dbReference type="EMBL" id="ORY81257.1"/>
    </source>
</evidence>
<dbReference type="GO" id="GO:0032580">
    <property type="term" value="C:Golgi cisterna membrane"/>
    <property type="evidence" value="ECO:0007669"/>
    <property type="project" value="UniProtKB-SubCell"/>
</dbReference>
<dbReference type="STRING" id="106004.A0A1Y2FCA8"/>
<keyword evidence="5" id="KW-0333">Golgi apparatus</keyword>
<keyword evidence="8" id="KW-1185">Reference proteome</keyword>
<dbReference type="InterPro" id="IPR055270">
    <property type="entry name" value="Glyco_tran_10_C"/>
</dbReference>
<dbReference type="Proteomes" id="UP000193467">
    <property type="component" value="Unassembled WGS sequence"/>
</dbReference>
<comment type="subcellular location">
    <subcellularLocation>
        <location evidence="5">Golgi apparatus</location>
        <location evidence="5">Golgi stack membrane</location>
        <topology evidence="5">Single-pass type II membrane protein</topology>
    </subcellularLocation>
</comment>
<name>A0A1Y2FCA8_9BASI</name>
<comment type="pathway">
    <text evidence="1">Protein modification; protein glycosylation.</text>
</comment>
<dbReference type="GO" id="GO:0046920">
    <property type="term" value="F:alpha-(1-&gt;3)-fucosyltransferase activity"/>
    <property type="evidence" value="ECO:0007669"/>
    <property type="project" value="TreeGrafter"/>
</dbReference>
<dbReference type="InterPro" id="IPR038577">
    <property type="entry name" value="GT10-like_C_sf"/>
</dbReference>
<evidence type="ECO:0000256" key="2">
    <source>
        <dbReference type="ARBA" id="ARBA00008919"/>
    </source>
</evidence>
<keyword evidence="5" id="KW-0472">Membrane</keyword>
<dbReference type="InParanoid" id="A0A1Y2FCA8"/>
<sequence>MNWNVFRGSILGLSESKRNLRPWQKVALMSLEPNSFARWHLGRLKMFDMLTSFAHAEKIHEYYTRPLCSPRLDGRCVGIADIDSTMADTLWGRSREESPFPPLPLSLPDDGKLHLATFISNCAPKARARLIKDLVKEGVVFEHFGKCREDVFGGTPSPIVAEVEAALNTSRRVLQPGLVKEQILPLYPFTLALENTILSSYVTEKVHDALISPSVPLILGAPNLASEIQPESASEWPVFIDVTHYSPAELVSEMKRLMSAKDERRAYKSWLAHFGEEETTEPKIIRYFKRLQANDGSKWGSHYMRPICMMCEWYHEFYDFEGDVPLGFGDEK</sequence>
<feature type="domain" description="Fucosyltransferase C-terminal" evidence="6">
    <location>
        <begin position="115"/>
        <end position="281"/>
    </location>
</feature>
<dbReference type="PANTHER" id="PTHR11929:SF194">
    <property type="entry name" value="ALPHA-(1,3)-FUCOSYLTRANSFERASE 10"/>
    <property type="match status" value="1"/>
</dbReference>
<organism evidence="7 8">
    <name type="scientific">Leucosporidium creatinivorum</name>
    <dbReference type="NCBI Taxonomy" id="106004"/>
    <lineage>
        <taxon>Eukaryota</taxon>
        <taxon>Fungi</taxon>
        <taxon>Dikarya</taxon>
        <taxon>Basidiomycota</taxon>
        <taxon>Pucciniomycotina</taxon>
        <taxon>Microbotryomycetes</taxon>
        <taxon>Leucosporidiales</taxon>
        <taxon>Leucosporidium</taxon>
    </lineage>
</organism>
<keyword evidence="3 5" id="KW-0328">Glycosyltransferase</keyword>
<accession>A0A1Y2FCA8</accession>
<dbReference type="Pfam" id="PF00852">
    <property type="entry name" value="Glyco_transf_10"/>
    <property type="match status" value="1"/>
</dbReference>
<proteinExistence type="inferred from homology"/>
<dbReference type="UniPathway" id="UPA00378"/>
<protein>
    <recommendedName>
        <fullName evidence="5">Fucosyltransferase</fullName>
        <ecNumber evidence="5">2.4.1.-</ecNumber>
    </recommendedName>
</protein>